<keyword evidence="5 11" id="KW-0418">Kinase</keyword>
<proteinExistence type="inferred from homology"/>
<evidence type="ECO:0000256" key="9">
    <source>
        <dbReference type="SAM" id="MobiDB-lite"/>
    </source>
</evidence>
<organism evidence="11 12">
    <name type="scientific">Methylomarinovum caldicuralii</name>
    <dbReference type="NCBI Taxonomy" id="438856"/>
    <lineage>
        <taxon>Bacteria</taxon>
        <taxon>Pseudomonadati</taxon>
        <taxon>Pseudomonadota</taxon>
        <taxon>Gammaproteobacteria</taxon>
        <taxon>Methylococcales</taxon>
        <taxon>Methylothermaceae</taxon>
        <taxon>Methylomarinovum</taxon>
    </lineage>
</organism>
<dbReference type="PANTHER" id="PTHR32309">
    <property type="entry name" value="TYROSINE-PROTEIN KINASE"/>
    <property type="match status" value="1"/>
</dbReference>
<dbReference type="InterPro" id="IPR027417">
    <property type="entry name" value="P-loop_NTPase"/>
</dbReference>
<evidence type="ECO:0000259" key="10">
    <source>
        <dbReference type="Pfam" id="PF13614"/>
    </source>
</evidence>
<feature type="region of interest" description="Disordered" evidence="9">
    <location>
        <begin position="13"/>
        <end position="48"/>
    </location>
</feature>
<dbReference type="SUPFAM" id="SSF52540">
    <property type="entry name" value="P-loop containing nucleoside triphosphate hydrolases"/>
    <property type="match status" value="1"/>
</dbReference>
<evidence type="ECO:0000313" key="11">
    <source>
        <dbReference type="EMBL" id="BCX82157.1"/>
    </source>
</evidence>
<evidence type="ECO:0000256" key="3">
    <source>
        <dbReference type="ARBA" id="ARBA00022679"/>
    </source>
</evidence>
<comment type="similarity">
    <text evidence="1">Belongs to the CpsD/CapB family.</text>
</comment>
<evidence type="ECO:0000256" key="6">
    <source>
        <dbReference type="ARBA" id="ARBA00022840"/>
    </source>
</evidence>
<keyword evidence="4" id="KW-0547">Nucleotide-binding</keyword>
<dbReference type="InterPro" id="IPR025669">
    <property type="entry name" value="AAA_dom"/>
</dbReference>
<dbReference type="NCBIfam" id="TIGR03018">
    <property type="entry name" value="pepcterm_TyrKin"/>
    <property type="match status" value="1"/>
</dbReference>
<dbReference type="GO" id="GO:0004715">
    <property type="term" value="F:non-membrane spanning protein tyrosine kinase activity"/>
    <property type="evidence" value="ECO:0007669"/>
    <property type="project" value="UniProtKB-EC"/>
</dbReference>
<dbReference type="InterPro" id="IPR005702">
    <property type="entry name" value="Wzc-like_C"/>
</dbReference>
<comment type="catalytic activity">
    <reaction evidence="8">
        <text>L-tyrosyl-[protein] + ATP = O-phospho-L-tyrosyl-[protein] + ADP + H(+)</text>
        <dbReference type="Rhea" id="RHEA:10596"/>
        <dbReference type="Rhea" id="RHEA-COMP:10136"/>
        <dbReference type="Rhea" id="RHEA-COMP:20101"/>
        <dbReference type="ChEBI" id="CHEBI:15378"/>
        <dbReference type="ChEBI" id="CHEBI:30616"/>
        <dbReference type="ChEBI" id="CHEBI:46858"/>
        <dbReference type="ChEBI" id="CHEBI:61978"/>
        <dbReference type="ChEBI" id="CHEBI:456216"/>
        <dbReference type="EC" id="2.7.10.2"/>
    </reaction>
</comment>
<dbReference type="PANTHER" id="PTHR32309:SF13">
    <property type="entry name" value="FERRIC ENTEROBACTIN TRANSPORT PROTEIN FEPE"/>
    <property type="match status" value="1"/>
</dbReference>
<keyword evidence="12" id="KW-1185">Reference proteome</keyword>
<reference evidence="12" key="1">
    <citation type="journal article" date="2024" name="Int. J. Syst. Evol. Microbiol.">
        <title>Methylomarinovum tepidoasis sp. nov., a moderately thermophilic methanotroph of the family Methylothermaceae isolated from a deep-sea hydrothermal field.</title>
        <authorList>
            <person name="Hirayama H."/>
            <person name="Takaki Y."/>
            <person name="Abe M."/>
            <person name="Miyazaki M."/>
            <person name="Uematsu K."/>
            <person name="Matsui Y."/>
            <person name="Takai K."/>
        </authorList>
    </citation>
    <scope>NUCLEOTIDE SEQUENCE [LARGE SCALE GENOMIC DNA]</scope>
    <source>
        <strain evidence="12">IT-9</strain>
    </source>
</reference>
<feature type="domain" description="AAA" evidence="10">
    <location>
        <begin position="104"/>
        <end position="264"/>
    </location>
</feature>
<evidence type="ECO:0000313" key="12">
    <source>
        <dbReference type="Proteomes" id="UP001321825"/>
    </source>
</evidence>
<dbReference type="NCBIfam" id="TIGR01007">
    <property type="entry name" value="eps_fam"/>
    <property type="match status" value="1"/>
</dbReference>
<dbReference type="EMBL" id="AP024714">
    <property type="protein sequence ID" value="BCX82157.1"/>
    <property type="molecule type" value="Genomic_DNA"/>
</dbReference>
<evidence type="ECO:0000256" key="1">
    <source>
        <dbReference type="ARBA" id="ARBA00007316"/>
    </source>
</evidence>
<dbReference type="Proteomes" id="UP001321825">
    <property type="component" value="Chromosome"/>
</dbReference>
<keyword evidence="3 11" id="KW-0808">Transferase</keyword>
<dbReference type="CDD" id="cd05387">
    <property type="entry name" value="BY-kinase"/>
    <property type="match status" value="1"/>
</dbReference>
<protein>
    <recommendedName>
        <fullName evidence="2">non-specific protein-tyrosine kinase</fullName>
        <ecNumber evidence="2">2.7.10.2</ecNumber>
    </recommendedName>
</protein>
<dbReference type="InterPro" id="IPR050445">
    <property type="entry name" value="Bact_polysacc_biosynth/exp"/>
</dbReference>
<dbReference type="GO" id="GO:0005524">
    <property type="term" value="F:ATP binding"/>
    <property type="evidence" value="ECO:0007669"/>
    <property type="project" value="UniProtKB-KW"/>
</dbReference>
<dbReference type="GO" id="GO:0005886">
    <property type="term" value="C:plasma membrane"/>
    <property type="evidence" value="ECO:0007669"/>
    <property type="project" value="TreeGrafter"/>
</dbReference>
<keyword evidence="7 11" id="KW-0829">Tyrosine-protein kinase</keyword>
<dbReference type="EC" id="2.7.10.2" evidence="2"/>
<evidence type="ECO:0000256" key="2">
    <source>
        <dbReference type="ARBA" id="ARBA00011903"/>
    </source>
</evidence>
<evidence type="ECO:0000256" key="7">
    <source>
        <dbReference type="ARBA" id="ARBA00023137"/>
    </source>
</evidence>
<name>A0AAU9C1E6_9GAMM</name>
<dbReference type="KEGG" id="mcau:MIT9_P1742"/>
<accession>A0AAU9C1E6</accession>
<evidence type="ECO:0000256" key="8">
    <source>
        <dbReference type="ARBA" id="ARBA00051245"/>
    </source>
</evidence>
<dbReference type="Gene3D" id="3.40.50.300">
    <property type="entry name" value="P-loop containing nucleotide triphosphate hydrolases"/>
    <property type="match status" value="1"/>
</dbReference>
<evidence type="ECO:0000256" key="4">
    <source>
        <dbReference type="ARBA" id="ARBA00022741"/>
    </source>
</evidence>
<dbReference type="Pfam" id="PF13614">
    <property type="entry name" value="AAA_31"/>
    <property type="match status" value="1"/>
</dbReference>
<gene>
    <name evidence="11" type="ORF">MIT9_P1742</name>
</gene>
<sequence>MKQVDGVSIIEKALEKQGGLPPEPAAFEAATDGPASEPAKPSPQVSKKPQIIVNRERLQERGMLAPDAASGQLVEEYRMIKRPLLMNAFGEGAEVIPHANLILVTSSLPGEGKTFTAVNLALSIAAERDKTVLLVDADVIKPATSRLFDAHERPGLIDVLEREKPLADVLLRTDIPKLTLLPAGRQHSHATELLASEEMQRLAREISQRYPDRVVIFDSPPLLATTQASVLATHVGQVVLVVEAESTPQYIVKEAADMLNTCEVVGCVLNKTQQGFGLGYYAYYGYKYYNYGE</sequence>
<evidence type="ECO:0000256" key="5">
    <source>
        <dbReference type="ARBA" id="ARBA00022777"/>
    </source>
</evidence>
<keyword evidence="6" id="KW-0067">ATP-binding</keyword>
<dbReference type="AlphaFoldDB" id="A0AAU9C1E6"/>